<protein>
    <recommendedName>
        <fullName evidence="9">Odorant receptor</fullName>
    </recommendedName>
</protein>
<dbReference type="PANTHER" id="PTHR21137:SF43">
    <property type="entry name" value="ODORANT RECEPTOR 47A-RELATED"/>
    <property type="match status" value="1"/>
</dbReference>
<dbReference type="InterPro" id="IPR004117">
    <property type="entry name" value="7tm6_olfct_rcpt"/>
</dbReference>
<evidence type="ECO:0000256" key="9">
    <source>
        <dbReference type="RuleBase" id="RU351113"/>
    </source>
</evidence>
<comment type="caution">
    <text evidence="9">Lacks conserved residue(s) required for the propagation of feature annotation.</text>
</comment>
<evidence type="ECO:0000313" key="10">
    <source>
        <dbReference type="EMBL" id="THK32876.1"/>
    </source>
</evidence>
<dbReference type="CTD" id="107040856"/>
<feature type="transmembrane region" description="Helical" evidence="9">
    <location>
        <begin position="34"/>
        <end position="55"/>
    </location>
</feature>
<evidence type="ECO:0000256" key="4">
    <source>
        <dbReference type="ARBA" id="ARBA00022725"/>
    </source>
</evidence>
<dbReference type="GO" id="GO:0007165">
    <property type="term" value="P:signal transduction"/>
    <property type="evidence" value="ECO:0007669"/>
    <property type="project" value="UniProtKB-KW"/>
</dbReference>
<dbReference type="Pfam" id="PF02949">
    <property type="entry name" value="7tm_6"/>
    <property type="match status" value="1"/>
</dbReference>
<organism evidence="10 11">
    <name type="scientific">Diachasma alloeum</name>
    <dbReference type="NCBI Taxonomy" id="454923"/>
    <lineage>
        <taxon>Eukaryota</taxon>
        <taxon>Metazoa</taxon>
        <taxon>Ecdysozoa</taxon>
        <taxon>Arthropoda</taxon>
        <taxon>Hexapoda</taxon>
        <taxon>Insecta</taxon>
        <taxon>Pterygota</taxon>
        <taxon>Neoptera</taxon>
        <taxon>Endopterygota</taxon>
        <taxon>Hymenoptera</taxon>
        <taxon>Apocrita</taxon>
        <taxon>Ichneumonoidea</taxon>
        <taxon>Braconidae</taxon>
        <taxon>Opiinae</taxon>
        <taxon>Diachasma</taxon>
    </lineage>
</organism>
<evidence type="ECO:0000256" key="6">
    <source>
        <dbReference type="ARBA" id="ARBA00023136"/>
    </source>
</evidence>
<keyword evidence="6 9" id="KW-0472">Membrane</keyword>
<comment type="similarity">
    <text evidence="9">Belongs to the insect chemoreceptor superfamily. Heteromeric odorant receptor channel (TC 1.A.69) family.</text>
</comment>
<keyword evidence="2 9" id="KW-0716">Sensory transduction</keyword>
<accession>A0A4E0RNA2</accession>
<evidence type="ECO:0000256" key="7">
    <source>
        <dbReference type="ARBA" id="ARBA00023170"/>
    </source>
</evidence>
<keyword evidence="5 9" id="KW-1133">Transmembrane helix</keyword>
<evidence type="ECO:0000256" key="3">
    <source>
        <dbReference type="ARBA" id="ARBA00022692"/>
    </source>
</evidence>
<keyword evidence="4 9" id="KW-0552">Olfaction</keyword>
<gene>
    <name evidence="10" type="primary">Or178</name>
    <name evidence="10" type="ORF">DALL_DALL000047</name>
</gene>
<dbReference type="OrthoDB" id="7548151at2759"/>
<feature type="transmembrane region" description="Helical" evidence="9">
    <location>
        <begin position="134"/>
        <end position="154"/>
    </location>
</feature>
<dbReference type="AlphaFoldDB" id="A0A4E0RNA2"/>
<evidence type="ECO:0000313" key="11">
    <source>
        <dbReference type="Proteomes" id="UP000297026"/>
    </source>
</evidence>
<feature type="transmembrane region" description="Helical" evidence="9">
    <location>
        <begin position="261"/>
        <end position="281"/>
    </location>
</feature>
<keyword evidence="3 9" id="KW-0812">Transmembrane</keyword>
<evidence type="ECO:0000256" key="2">
    <source>
        <dbReference type="ARBA" id="ARBA00022606"/>
    </source>
</evidence>
<proteinExistence type="inferred from homology"/>
<evidence type="ECO:0000256" key="1">
    <source>
        <dbReference type="ARBA" id="ARBA00004141"/>
    </source>
</evidence>
<dbReference type="GO" id="GO:0005886">
    <property type="term" value="C:plasma membrane"/>
    <property type="evidence" value="ECO:0007669"/>
    <property type="project" value="UniProtKB-SubCell"/>
</dbReference>
<feature type="transmembrane region" description="Helical" evidence="9">
    <location>
        <begin position="67"/>
        <end position="86"/>
    </location>
</feature>
<sequence length="386" mass="44710">MSDDQRVQEFFETRETMRKIALYMGLWPFENPGFFYRLIPCCLVSLYIYAILIISNSIAHHVNDARLVTVCSGVITINVLCILKILRIARYRKEMLWFNKTVTDLCNQFLSDGELKKFVLDDVRIFRCFFRVHASLCAFSGTIPIITSLVSVVYQMKHDIHPIKYSLILPGTYPWNVSTNQFVHGLHFGFEAYSLMWNFYVGALVDVLFSFTILQMTIPLRGMSHAITNLRYERDYGNILHKCLIQYRTLIKCRCIVQKTYGPIIVFIAVTGPVALCSLAWQVTQMDSMTNMQKLRFAAHGIAKTLQVWSYSWSATNLRGQSENFLEKVYCSQWLGNRTFMNTVLTILMQRPLIIRAGHMPDVSLNMFVFVMKTTSSYYLLLQTLD</sequence>
<dbReference type="GO" id="GO:0005549">
    <property type="term" value="F:odorant binding"/>
    <property type="evidence" value="ECO:0007669"/>
    <property type="project" value="InterPro"/>
</dbReference>
<feature type="transmembrane region" description="Helical" evidence="9">
    <location>
        <begin position="195"/>
        <end position="214"/>
    </location>
</feature>
<evidence type="ECO:0000256" key="5">
    <source>
        <dbReference type="ARBA" id="ARBA00022989"/>
    </source>
</evidence>
<dbReference type="GeneID" id="107040856"/>
<keyword evidence="7 9" id="KW-0675">Receptor</keyword>
<keyword evidence="11" id="KW-1185">Reference proteome</keyword>
<dbReference type="GO" id="GO:0004984">
    <property type="term" value="F:olfactory receptor activity"/>
    <property type="evidence" value="ECO:0007669"/>
    <property type="project" value="InterPro"/>
</dbReference>
<evidence type="ECO:0000256" key="8">
    <source>
        <dbReference type="ARBA" id="ARBA00023224"/>
    </source>
</evidence>
<name>A0A4E0RNA2_9HYME</name>
<reference evidence="10" key="1">
    <citation type="submission" date="2019-02" db="EMBL/GenBank/DDBJ databases">
        <title>Genome of the parasitoid wasp Diachasma alloeum, an emerging model for ecological speciation and transitions to asexual reproduction.</title>
        <authorList>
            <person name="Robertson H.M."/>
            <person name="Walden K.K."/>
            <person name="Tvedte E.S."/>
            <person name="Hood G.R."/>
            <person name="Feder J.L."/>
            <person name="Forbes A.A."/>
            <person name="Logsdon J.M."/>
            <person name="Mcelroy K.E."/>
        </authorList>
    </citation>
    <scope>NUCLEOTIDE SEQUENCE [LARGE SCALE GENOMIC DNA]</scope>
    <source>
        <strain evidence="10">Michigan</strain>
    </source>
</reference>
<dbReference type="KEGG" id="dam:107040856"/>
<dbReference type="Proteomes" id="UP000297026">
    <property type="component" value="Unassembled WGS sequence"/>
</dbReference>
<comment type="subcellular location">
    <subcellularLocation>
        <location evidence="9">Cell membrane</location>
        <topology evidence="9">Multi-pass membrane protein</topology>
    </subcellularLocation>
    <subcellularLocation>
        <location evidence="1">Membrane</location>
        <topology evidence="1">Multi-pass membrane protein</topology>
    </subcellularLocation>
</comment>
<keyword evidence="8 9" id="KW-0807">Transducer</keyword>
<dbReference type="EMBL" id="ML158563">
    <property type="protein sequence ID" value="THK32876.1"/>
    <property type="molecule type" value="Genomic_DNA"/>
</dbReference>
<dbReference type="PANTHER" id="PTHR21137">
    <property type="entry name" value="ODORANT RECEPTOR"/>
    <property type="match status" value="1"/>
</dbReference>